<gene>
    <name evidence="7" type="ORF">CDV28_102167</name>
</gene>
<name>A0A521G4T7_9BACT</name>
<comment type="similarity">
    <text evidence="1">Belongs to the universal ribosomal protein uL30 family.</text>
</comment>
<keyword evidence="4" id="KW-0687">Ribonucleoprotein</keyword>
<dbReference type="InterPro" id="IPR016082">
    <property type="entry name" value="Ribosomal_uL30_ferredoxin-like"/>
</dbReference>
<feature type="domain" description="Large ribosomal subunit protein uL30-like ferredoxin-like fold" evidence="6">
    <location>
        <begin position="6"/>
        <end position="55"/>
    </location>
</feature>
<dbReference type="GO" id="GO:0003735">
    <property type="term" value="F:structural constituent of ribosome"/>
    <property type="evidence" value="ECO:0007669"/>
    <property type="project" value="InterPro"/>
</dbReference>
<evidence type="ECO:0000313" key="7">
    <source>
        <dbReference type="EMBL" id="TAA76039.1"/>
    </source>
</evidence>
<dbReference type="HAMAP" id="MF_01371_B">
    <property type="entry name" value="Ribosomal_uL30_B"/>
    <property type="match status" value="1"/>
</dbReference>
<dbReference type="Proteomes" id="UP000316238">
    <property type="component" value="Unassembled WGS sequence"/>
</dbReference>
<proteinExistence type="inferred from homology"/>
<organism evidence="7 8">
    <name type="scientific">Candidatus Electronema aureum</name>
    <dbReference type="NCBI Taxonomy" id="2005002"/>
    <lineage>
        <taxon>Bacteria</taxon>
        <taxon>Pseudomonadati</taxon>
        <taxon>Thermodesulfobacteriota</taxon>
        <taxon>Desulfobulbia</taxon>
        <taxon>Desulfobulbales</taxon>
        <taxon>Desulfobulbaceae</taxon>
        <taxon>Candidatus Electronema</taxon>
    </lineage>
</organism>
<evidence type="ECO:0000256" key="1">
    <source>
        <dbReference type="ARBA" id="ARBA00007594"/>
    </source>
</evidence>
<dbReference type="CDD" id="cd01658">
    <property type="entry name" value="Ribosomal_L30"/>
    <property type="match status" value="1"/>
</dbReference>
<evidence type="ECO:0000256" key="5">
    <source>
        <dbReference type="ARBA" id="ARBA00035492"/>
    </source>
</evidence>
<dbReference type="GO" id="GO:0006412">
    <property type="term" value="P:translation"/>
    <property type="evidence" value="ECO:0007669"/>
    <property type="project" value="InterPro"/>
</dbReference>
<dbReference type="PANTHER" id="PTHR15892:SF2">
    <property type="entry name" value="LARGE RIBOSOMAL SUBUNIT PROTEIN UL30M"/>
    <property type="match status" value="1"/>
</dbReference>
<comment type="caution">
    <text evidence="7">The sequence shown here is derived from an EMBL/GenBank/DDBJ whole genome shotgun (WGS) entry which is preliminary data.</text>
</comment>
<sequence>MSDTVTITQVKSGIGSTEKIRATLIGLGLTKMQKTITRKNTPEIRGMIRKVQHLVRVEEQQC</sequence>
<dbReference type="AlphaFoldDB" id="A0A521G4T7"/>
<protein>
    <recommendedName>
        <fullName evidence="5">50S ribosomal protein L30</fullName>
    </recommendedName>
</protein>
<evidence type="ECO:0000256" key="3">
    <source>
        <dbReference type="ARBA" id="ARBA00022980"/>
    </source>
</evidence>
<dbReference type="PANTHER" id="PTHR15892">
    <property type="entry name" value="MITOCHONDRIAL RIBOSOMAL PROTEIN L30"/>
    <property type="match status" value="1"/>
</dbReference>
<keyword evidence="3 7" id="KW-0689">Ribosomal protein</keyword>
<dbReference type="PIRSF" id="PIRSF002211">
    <property type="entry name" value="Ribosomal_L30_bac-type"/>
    <property type="match status" value="1"/>
</dbReference>
<evidence type="ECO:0000256" key="4">
    <source>
        <dbReference type="ARBA" id="ARBA00023274"/>
    </source>
</evidence>
<keyword evidence="8" id="KW-1185">Reference proteome</keyword>
<dbReference type="EMBL" id="NQJD01000002">
    <property type="protein sequence ID" value="TAA76039.1"/>
    <property type="molecule type" value="Genomic_DNA"/>
</dbReference>
<dbReference type="SUPFAM" id="SSF55129">
    <property type="entry name" value="Ribosomal protein L30p/L7e"/>
    <property type="match status" value="1"/>
</dbReference>
<evidence type="ECO:0000256" key="2">
    <source>
        <dbReference type="ARBA" id="ARBA00011838"/>
    </source>
</evidence>
<reference evidence="7" key="1">
    <citation type="submission" date="2017-07" db="EMBL/GenBank/DDBJ databases">
        <title>The cable genome - Insights into the physiology and evolution of filamentous bacteria capable of sulfide oxidation via long distance electron transfer.</title>
        <authorList>
            <person name="Thorup C."/>
            <person name="Bjerg J.T."/>
            <person name="Schreiber L."/>
            <person name="Nielsen L.P."/>
            <person name="Kjeldsen K.U."/>
            <person name="Boesen T."/>
            <person name="Boggild A."/>
            <person name="Meysman F."/>
            <person name="Geelhoed J."/>
            <person name="Schramm A."/>
        </authorList>
    </citation>
    <scope>NUCLEOTIDE SEQUENCE [LARGE SCALE GENOMIC DNA]</scope>
    <source>
        <strain evidence="7">GS</strain>
    </source>
</reference>
<dbReference type="InterPro" id="IPR005996">
    <property type="entry name" value="Ribosomal_uL30_bac-type"/>
</dbReference>
<dbReference type="Pfam" id="PF00327">
    <property type="entry name" value="Ribosomal_L30"/>
    <property type="match status" value="1"/>
</dbReference>
<evidence type="ECO:0000313" key="8">
    <source>
        <dbReference type="Proteomes" id="UP000316238"/>
    </source>
</evidence>
<accession>A0A521G4T7</accession>
<dbReference type="InterPro" id="IPR036919">
    <property type="entry name" value="Ribo_uL30_ferredoxin-like_sf"/>
</dbReference>
<evidence type="ECO:0000259" key="6">
    <source>
        <dbReference type="Pfam" id="PF00327"/>
    </source>
</evidence>
<dbReference type="GO" id="GO:0022625">
    <property type="term" value="C:cytosolic large ribosomal subunit"/>
    <property type="evidence" value="ECO:0007669"/>
    <property type="project" value="TreeGrafter"/>
</dbReference>
<dbReference type="Gene3D" id="3.30.1390.20">
    <property type="entry name" value="Ribosomal protein L30, ferredoxin-like fold domain"/>
    <property type="match status" value="1"/>
</dbReference>
<dbReference type="NCBIfam" id="TIGR01308">
    <property type="entry name" value="rpmD_bact"/>
    <property type="match status" value="1"/>
</dbReference>
<comment type="subunit">
    <text evidence="2">Part of the 50S ribosomal subunit.</text>
</comment>